<dbReference type="SUPFAM" id="SSF109604">
    <property type="entry name" value="HD-domain/PDEase-like"/>
    <property type="match status" value="1"/>
</dbReference>
<dbReference type="AlphaFoldDB" id="A0A1F5Z890"/>
<comment type="caution">
    <text evidence="2">The sequence shown here is derived from an EMBL/GenBank/DDBJ whole genome shotgun (WGS) entry which is preliminary data.</text>
</comment>
<dbReference type="Gene3D" id="1.10.3210.10">
    <property type="entry name" value="Hypothetical protein af1432"/>
    <property type="match status" value="1"/>
</dbReference>
<evidence type="ECO:0000313" key="3">
    <source>
        <dbReference type="Proteomes" id="UP000176854"/>
    </source>
</evidence>
<dbReference type="STRING" id="1798373.A2154_00550"/>
<dbReference type="NCBIfam" id="TIGR00277">
    <property type="entry name" value="HDIG"/>
    <property type="match status" value="1"/>
</dbReference>
<sequence>MIPDQVQVQALWQKYKLPLNKQRHSSLVAYTADYIARKIMVSRQGSGVNINRKVLQAAALLHDIDKNIPKLPDEKHPDAGVRILKEEGMAEVAELIKIHPLHMIADPVAAPKSWEEKILFLSDKMVKYDIIGVDDRFRLWFAEQMPQDAREVLDLTYSLVKNLESEICDTIGLTPKELVKNIKSRYTKGANVTLPE</sequence>
<gene>
    <name evidence="2" type="ORF">A2154_00550</name>
</gene>
<evidence type="ECO:0000313" key="2">
    <source>
        <dbReference type="EMBL" id="OGG08585.1"/>
    </source>
</evidence>
<dbReference type="InterPro" id="IPR006674">
    <property type="entry name" value="HD_domain"/>
</dbReference>
<name>A0A1F5Z890_9BACT</name>
<dbReference type="InterPro" id="IPR003607">
    <property type="entry name" value="HD/PDEase_dom"/>
</dbReference>
<protein>
    <recommendedName>
        <fullName evidence="1">HD domain-containing protein</fullName>
    </recommendedName>
</protein>
<dbReference type="Proteomes" id="UP000176854">
    <property type="component" value="Unassembled WGS sequence"/>
</dbReference>
<dbReference type="Pfam" id="PF01966">
    <property type="entry name" value="HD"/>
    <property type="match status" value="1"/>
</dbReference>
<dbReference type="CDD" id="cd00077">
    <property type="entry name" value="HDc"/>
    <property type="match status" value="1"/>
</dbReference>
<dbReference type="EMBL" id="MFJC01000060">
    <property type="protein sequence ID" value="OGG08585.1"/>
    <property type="molecule type" value="Genomic_DNA"/>
</dbReference>
<evidence type="ECO:0000259" key="1">
    <source>
        <dbReference type="Pfam" id="PF01966"/>
    </source>
</evidence>
<feature type="domain" description="HD" evidence="1">
    <location>
        <begin position="23"/>
        <end position="124"/>
    </location>
</feature>
<organism evidence="2 3">
    <name type="scientific">Candidatus Gottesmanbacteria bacterium RBG_16_43_7</name>
    <dbReference type="NCBI Taxonomy" id="1798373"/>
    <lineage>
        <taxon>Bacteria</taxon>
        <taxon>Candidatus Gottesmaniibacteriota</taxon>
    </lineage>
</organism>
<reference evidence="2 3" key="1">
    <citation type="journal article" date="2016" name="Nat. Commun.">
        <title>Thousands of microbial genomes shed light on interconnected biogeochemical processes in an aquifer system.</title>
        <authorList>
            <person name="Anantharaman K."/>
            <person name="Brown C.T."/>
            <person name="Hug L.A."/>
            <person name="Sharon I."/>
            <person name="Castelle C.J."/>
            <person name="Probst A.J."/>
            <person name="Thomas B.C."/>
            <person name="Singh A."/>
            <person name="Wilkins M.J."/>
            <person name="Karaoz U."/>
            <person name="Brodie E.L."/>
            <person name="Williams K.H."/>
            <person name="Hubbard S.S."/>
            <person name="Banfield J.F."/>
        </authorList>
    </citation>
    <scope>NUCLEOTIDE SEQUENCE [LARGE SCALE GENOMIC DNA]</scope>
</reference>
<proteinExistence type="predicted"/>
<dbReference type="InterPro" id="IPR006675">
    <property type="entry name" value="HDIG_dom"/>
</dbReference>
<accession>A0A1F5Z890</accession>